<evidence type="ECO:0000259" key="1">
    <source>
        <dbReference type="Pfam" id="PF02698"/>
    </source>
</evidence>
<evidence type="ECO:0000313" key="2">
    <source>
        <dbReference type="EMBL" id="MBK1789907.1"/>
    </source>
</evidence>
<dbReference type="Proteomes" id="UP000624703">
    <property type="component" value="Unassembled WGS sequence"/>
</dbReference>
<dbReference type="PANTHER" id="PTHR30336">
    <property type="entry name" value="INNER MEMBRANE PROTEIN, PROBABLE PERMEASE"/>
    <property type="match status" value="1"/>
</dbReference>
<dbReference type="Gene3D" id="3.40.50.620">
    <property type="entry name" value="HUPs"/>
    <property type="match status" value="1"/>
</dbReference>
<evidence type="ECO:0000313" key="3">
    <source>
        <dbReference type="Proteomes" id="UP000624703"/>
    </source>
</evidence>
<keyword evidence="3" id="KW-1185">Reference proteome</keyword>
<dbReference type="Pfam" id="PF02698">
    <property type="entry name" value="DUF218"/>
    <property type="match status" value="1"/>
</dbReference>
<name>A0A8J7MCF8_9BACT</name>
<proteinExistence type="predicted"/>
<dbReference type="GO" id="GO:0005886">
    <property type="term" value="C:plasma membrane"/>
    <property type="evidence" value="ECO:0007669"/>
    <property type="project" value="TreeGrafter"/>
</dbReference>
<dbReference type="RefSeq" id="WP_200309943.1">
    <property type="nucleotide sequence ID" value="NZ_JAENIM010000009.1"/>
</dbReference>
<reference evidence="2" key="1">
    <citation type="submission" date="2021-01" db="EMBL/GenBank/DDBJ databases">
        <title>Modified the classification status of verrucomicrobia.</title>
        <authorList>
            <person name="Feng X."/>
        </authorList>
    </citation>
    <scope>NUCLEOTIDE SEQUENCE</scope>
    <source>
        <strain evidence="2">_KCTC 22039</strain>
    </source>
</reference>
<organism evidence="2 3">
    <name type="scientific">Persicirhabdus sediminis</name>
    <dbReference type="NCBI Taxonomy" id="454144"/>
    <lineage>
        <taxon>Bacteria</taxon>
        <taxon>Pseudomonadati</taxon>
        <taxon>Verrucomicrobiota</taxon>
        <taxon>Verrucomicrobiia</taxon>
        <taxon>Verrucomicrobiales</taxon>
        <taxon>Verrucomicrobiaceae</taxon>
        <taxon>Persicirhabdus</taxon>
    </lineage>
</organism>
<gene>
    <name evidence="2" type="ORF">JIN82_01925</name>
</gene>
<feature type="domain" description="DUF218" evidence="1">
    <location>
        <begin position="58"/>
        <end position="167"/>
    </location>
</feature>
<sequence>MNKFRIRKLLFLSGLSALALIIVSILAIVWDGLNDHVDHADVCLVLENTVHPDGTPSDRLVARLDRAVELYEKGLYKYVIVSGALGKEGHDEAVVMQSYMISRGLPPERVIADSLGYTTYDSAANTMAFMRDHDLEKALVVTQYFHIPRARLALKKFGVKQVFTAHAYHFEWRDLYSAPREILGIAKYTFRSYDTQ</sequence>
<dbReference type="AlphaFoldDB" id="A0A8J7MCF8"/>
<dbReference type="InterPro" id="IPR051599">
    <property type="entry name" value="Cell_Envelope_Assoc"/>
</dbReference>
<dbReference type="InterPro" id="IPR003848">
    <property type="entry name" value="DUF218"/>
</dbReference>
<protein>
    <submittedName>
        <fullName evidence="2">YdcF family protein</fullName>
    </submittedName>
</protein>
<dbReference type="CDD" id="cd06259">
    <property type="entry name" value="YdcF-like"/>
    <property type="match status" value="1"/>
</dbReference>
<comment type="caution">
    <text evidence="2">The sequence shown here is derived from an EMBL/GenBank/DDBJ whole genome shotgun (WGS) entry which is preliminary data.</text>
</comment>
<dbReference type="InterPro" id="IPR014729">
    <property type="entry name" value="Rossmann-like_a/b/a_fold"/>
</dbReference>
<dbReference type="EMBL" id="JAENIM010000009">
    <property type="protein sequence ID" value="MBK1789907.1"/>
    <property type="molecule type" value="Genomic_DNA"/>
</dbReference>
<dbReference type="PANTHER" id="PTHR30336:SF20">
    <property type="entry name" value="DUF218 DOMAIN-CONTAINING PROTEIN"/>
    <property type="match status" value="1"/>
</dbReference>
<accession>A0A8J7MCF8</accession>